<protein>
    <submittedName>
        <fullName evidence="1">Uncharacterized protein</fullName>
    </submittedName>
</protein>
<reference evidence="1 2" key="1">
    <citation type="submission" date="2020-04" db="EMBL/GenBank/DDBJ databases">
        <authorList>
            <person name="De Canck E."/>
        </authorList>
    </citation>
    <scope>NUCLEOTIDE SEQUENCE [LARGE SCALE GENOMIC DNA]</scope>
    <source>
        <strain evidence="1 2">LMG 28614</strain>
    </source>
</reference>
<dbReference type="AlphaFoldDB" id="A0A6S7AUX6"/>
<evidence type="ECO:0000313" key="1">
    <source>
        <dbReference type="EMBL" id="CAB3778748.1"/>
    </source>
</evidence>
<proteinExistence type="predicted"/>
<evidence type="ECO:0000313" key="2">
    <source>
        <dbReference type="Proteomes" id="UP000494365"/>
    </source>
</evidence>
<accession>A0A6S7AUX6</accession>
<dbReference type="Proteomes" id="UP000494365">
    <property type="component" value="Unassembled WGS sequence"/>
</dbReference>
<sequence>MIPAIFGRGALDSIRRVYSPIGFRPIDELTGDTPLGNVTCSLFLEEAPGIWRLTDLRPVQSVSGVLTFPGLGRSAVVAGGLPRHYRADLDAEFYLPFYAAQSDGIEFDVFPFNDDNPPAQFSKIPQTVVLVPAPSYPFPAHLRVLRGVVRDAAGPVANVEVVRGNTERVLSDAQGSYALPLRLTPDNVPATIDAIDHRANRHGQITITLPADLGKNNPITIA</sequence>
<dbReference type="EMBL" id="CADIKK010000002">
    <property type="protein sequence ID" value="CAB3778748.1"/>
    <property type="molecule type" value="Genomic_DNA"/>
</dbReference>
<gene>
    <name evidence="1" type="ORF">LMG28614_00713</name>
</gene>
<name>A0A6S7AUX6_9BURK</name>
<keyword evidence="2" id="KW-1185">Reference proteome</keyword>
<dbReference type="RefSeq" id="WP_175148167.1">
    <property type="nucleotide sequence ID" value="NZ_CADIKK010000002.1"/>
</dbReference>
<organism evidence="1 2">
    <name type="scientific">Paraburkholderia ultramafica</name>
    <dbReference type="NCBI Taxonomy" id="1544867"/>
    <lineage>
        <taxon>Bacteria</taxon>
        <taxon>Pseudomonadati</taxon>
        <taxon>Pseudomonadota</taxon>
        <taxon>Betaproteobacteria</taxon>
        <taxon>Burkholderiales</taxon>
        <taxon>Burkholderiaceae</taxon>
        <taxon>Paraburkholderia</taxon>
    </lineage>
</organism>